<dbReference type="EMBL" id="CM004398">
    <property type="protein sequence ID" value="OAY35767.1"/>
    <property type="molecule type" value="Genomic_DNA"/>
</dbReference>
<protein>
    <submittedName>
        <fullName evidence="1">Uncharacterized protein</fullName>
    </submittedName>
</protein>
<name>A0A2C9UX70_MANES</name>
<gene>
    <name evidence="1" type="ORF">MANES_12G128700</name>
</gene>
<accession>A0A2C9UX70</accession>
<sequence>MLKGMKVIGIIPNAVAILLNGHCKNGLTQAMKLSTLMLEKGTIPNVDGLCKVHKANDIKKIFRKRNHSS</sequence>
<reference evidence="1" key="1">
    <citation type="submission" date="2016-02" db="EMBL/GenBank/DDBJ databases">
        <title>WGS assembly of Manihot esculenta.</title>
        <authorList>
            <person name="Bredeson J.V."/>
            <person name="Prochnik S.E."/>
            <person name="Lyons J.B."/>
            <person name="Schmutz J."/>
            <person name="Grimwood J."/>
            <person name="Vrebalov J."/>
            <person name="Bart R.S."/>
            <person name="Amuge T."/>
            <person name="Ferguson M.E."/>
            <person name="Green R."/>
            <person name="Putnam N."/>
            <person name="Stites J."/>
            <person name="Rounsley S."/>
            <person name="Rokhsar D.S."/>
        </authorList>
    </citation>
    <scope>NUCLEOTIDE SEQUENCE [LARGE SCALE GENOMIC DNA]</scope>
    <source>
        <tissue evidence="1">Leaf</tissue>
    </source>
</reference>
<proteinExistence type="predicted"/>
<dbReference type="AlphaFoldDB" id="A0A2C9UX70"/>
<organism evidence="1">
    <name type="scientific">Manihot esculenta</name>
    <name type="common">Cassava</name>
    <name type="synonym">Jatropha manihot</name>
    <dbReference type="NCBI Taxonomy" id="3983"/>
    <lineage>
        <taxon>Eukaryota</taxon>
        <taxon>Viridiplantae</taxon>
        <taxon>Streptophyta</taxon>
        <taxon>Embryophyta</taxon>
        <taxon>Tracheophyta</taxon>
        <taxon>Spermatophyta</taxon>
        <taxon>Magnoliopsida</taxon>
        <taxon>eudicotyledons</taxon>
        <taxon>Gunneridae</taxon>
        <taxon>Pentapetalae</taxon>
        <taxon>rosids</taxon>
        <taxon>fabids</taxon>
        <taxon>Malpighiales</taxon>
        <taxon>Euphorbiaceae</taxon>
        <taxon>Crotonoideae</taxon>
        <taxon>Manihoteae</taxon>
        <taxon>Manihot</taxon>
    </lineage>
</organism>
<evidence type="ECO:0000313" key="1">
    <source>
        <dbReference type="EMBL" id="OAY35767.1"/>
    </source>
</evidence>
<dbReference type="STRING" id="3983.A0A2C9UX70"/>